<evidence type="ECO:0000313" key="3">
    <source>
        <dbReference type="Proteomes" id="UP001230207"/>
    </source>
</evidence>
<accession>A0ABU0C3F2</accession>
<evidence type="ECO:0000256" key="1">
    <source>
        <dbReference type="SAM" id="MobiDB-lite"/>
    </source>
</evidence>
<comment type="caution">
    <text evidence="2">The sequence shown here is derived from an EMBL/GenBank/DDBJ whole genome shotgun (WGS) entry which is preliminary data.</text>
</comment>
<organism evidence="2 3">
    <name type="scientific">Pararhizobium capsulatum DSM 1112</name>
    <dbReference type="NCBI Taxonomy" id="1121113"/>
    <lineage>
        <taxon>Bacteria</taxon>
        <taxon>Pseudomonadati</taxon>
        <taxon>Pseudomonadota</taxon>
        <taxon>Alphaproteobacteria</taxon>
        <taxon>Hyphomicrobiales</taxon>
        <taxon>Rhizobiaceae</taxon>
        <taxon>Rhizobium/Agrobacterium group</taxon>
        <taxon>Pararhizobium</taxon>
    </lineage>
</organism>
<keyword evidence="3" id="KW-1185">Reference proteome</keyword>
<gene>
    <name evidence="2" type="ORF">QO002_005808</name>
</gene>
<protein>
    <submittedName>
        <fullName evidence="2">Integrase</fullName>
    </submittedName>
</protein>
<evidence type="ECO:0000313" key="2">
    <source>
        <dbReference type="EMBL" id="MDQ0323602.1"/>
    </source>
</evidence>
<feature type="region of interest" description="Disordered" evidence="1">
    <location>
        <begin position="63"/>
        <end position="83"/>
    </location>
</feature>
<sequence length="83" mass="9065">MPGSHHRDFVNRTCKNGLMCFSAHDLRHTPSGALSTHLTVSGLRLRSGYPVLLDRLLQLRNIPSSGHTARAARSDAEMSPSTV</sequence>
<dbReference type="EMBL" id="JAUSVF010000003">
    <property type="protein sequence ID" value="MDQ0323602.1"/>
    <property type="molecule type" value="Genomic_DNA"/>
</dbReference>
<dbReference type="Proteomes" id="UP001230207">
    <property type="component" value="Unassembled WGS sequence"/>
</dbReference>
<proteinExistence type="predicted"/>
<name>A0ABU0C3F2_9HYPH</name>
<reference evidence="2 3" key="1">
    <citation type="submission" date="2023-07" db="EMBL/GenBank/DDBJ databases">
        <title>Genomic Encyclopedia of Type Strains, Phase IV (KMG-IV): sequencing the most valuable type-strain genomes for metagenomic binning, comparative biology and taxonomic classification.</title>
        <authorList>
            <person name="Goeker M."/>
        </authorList>
    </citation>
    <scope>NUCLEOTIDE SEQUENCE [LARGE SCALE GENOMIC DNA]</scope>
    <source>
        <strain evidence="2 3">DSM 1112</strain>
    </source>
</reference>